<dbReference type="GO" id="GO:0048038">
    <property type="term" value="F:quinone binding"/>
    <property type="evidence" value="ECO:0007669"/>
    <property type="project" value="UniProtKB-KW"/>
</dbReference>
<dbReference type="AlphaFoldDB" id="A0A9D1HL57"/>
<accession>A0A9D1HL57</accession>
<gene>
    <name evidence="14" type="ORF">IAB00_03665</name>
</gene>
<evidence type="ECO:0000256" key="10">
    <source>
        <dbReference type="ARBA" id="ARBA00023075"/>
    </source>
</evidence>
<keyword evidence="8" id="KW-0411">Iron-sulfur</keyword>
<keyword evidence="5" id="KW-0677">Repeat</keyword>
<dbReference type="GO" id="GO:0016020">
    <property type="term" value="C:membrane"/>
    <property type="evidence" value="ECO:0007669"/>
    <property type="project" value="InterPro"/>
</dbReference>
<dbReference type="PROSITE" id="PS00198">
    <property type="entry name" value="4FE4S_FER_1"/>
    <property type="match status" value="1"/>
</dbReference>
<reference evidence="14" key="2">
    <citation type="journal article" date="2021" name="PeerJ">
        <title>Extensive microbial diversity within the chicken gut microbiome revealed by metagenomics and culture.</title>
        <authorList>
            <person name="Gilroy R."/>
            <person name="Ravi A."/>
            <person name="Getino M."/>
            <person name="Pursley I."/>
            <person name="Horton D.L."/>
            <person name="Alikhan N.F."/>
            <person name="Baker D."/>
            <person name="Gharbi K."/>
            <person name="Hall N."/>
            <person name="Watson M."/>
            <person name="Adriaenssens E.M."/>
            <person name="Foster-Nyarko E."/>
            <person name="Jarju S."/>
            <person name="Secka A."/>
            <person name="Antonio M."/>
            <person name="Oren A."/>
            <person name="Chaudhuri R.R."/>
            <person name="La Ragione R."/>
            <person name="Hildebrand F."/>
            <person name="Pallen M.J."/>
        </authorList>
    </citation>
    <scope>NUCLEOTIDE SEQUENCE</scope>
    <source>
        <strain evidence="14">2830</strain>
    </source>
</reference>
<keyword evidence="11" id="KW-0472">Membrane</keyword>
<dbReference type="InterPro" id="IPR017900">
    <property type="entry name" value="4Fe4S_Fe_S_CS"/>
</dbReference>
<keyword evidence="3" id="KW-0874">Quinone</keyword>
<keyword evidence="10" id="KW-0830">Ubiquinone</keyword>
<dbReference type="GO" id="GO:0051539">
    <property type="term" value="F:4 iron, 4 sulfur cluster binding"/>
    <property type="evidence" value="ECO:0007669"/>
    <property type="project" value="UniProtKB-KW"/>
</dbReference>
<protein>
    <submittedName>
        <fullName evidence="14">4Fe-4S binding protein</fullName>
    </submittedName>
</protein>
<name>A0A9D1HL57_9FIRM</name>
<dbReference type="SUPFAM" id="SSF54862">
    <property type="entry name" value="4Fe-4S ferredoxins"/>
    <property type="match status" value="1"/>
</dbReference>
<dbReference type="Pfam" id="PF12838">
    <property type="entry name" value="Fer4_7"/>
    <property type="match status" value="1"/>
</dbReference>
<keyword evidence="7" id="KW-0408">Iron</keyword>
<feature type="domain" description="4Fe-4S ferredoxin-type" evidence="13">
    <location>
        <begin position="40"/>
        <end position="69"/>
    </location>
</feature>
<dbReference type="PANTHER" id="PTHR10849">
    <property type="entry name" value="NADH DEHYDROGENASE UBIQUINONE IRON-SULFUR PROTEIN 8, MITOCHONDRIAL"/>
    <property type="match status" value="1"/>
</dbReference>
<dbReference type="EMBL" id="DVMH01000020">
    <property type="protein sequence ID" value="HIU10331.1"/>
    <property type="molecule type" value="Genomic_DNA"/>
</dbReference>
<dbReference type="GO" id="GO:0046872">
    <property type="term" value="F:metal ion binding"/>
    <property type="evidence" value="ECO:0007669"/>
    <property type="project" value="UniProtKB-KW"/>
</dbReference>
<proteinExistence type="predicted"/>
<keyword evidence="1" id="KW-1003">Cell membrane</keyword>
<evidence type="ECO:0000256" key="11">
    <source>
        <dbReference type="ARBA" id="ARBA00023136"/>
    </source>
</evidence>
<evidence type="ECO:0000259" key="13">
    <source>
        <dbReference type="PROSITE" id="PS51379"/>
    </source>
</evidence>
<evidence type="ECO:0000256" key="4">
    <source>
        <dbReference type="ARBA" id="ARBA00022723"/>
    </source>
</evidence>
<comment type="caution">
    <text evidence="14">The sequence shown here is derived from an EMBL/GenBank/DDBJ whole genome shotgun (WGS) entry which is preliminary data.</text>
</comment>
<keyword evidence="6" id="KW-1278">Translocase</keyword>
<dbReference type="PANTHER" id="PTHR10849:SF24">
    <property type="entry name" value="NADH-QUINONE OXIDOREDUCTASE SUBUNIT I 2"/>
    <property type="match status" value="1"/>
</dbReference>
<dbReference type="InterPro" id="IPR010226">
    <property type="entry name" value="NADH_quinone_OxRdtase_chainI"/>
</dbReference>
<evidence type="ECO:0000256" key="1">
    <source>
        <dbReference type="ARBA" id="ARBA00022475"/>
    </source>
</evidence>
<evidence type="ECO:0000256" key="8">
    <source>
        <dbReference type="ARBA" id="ARBA00023014"/>
    </source>
</evidence>
<evidence type="ECO:0000313" key="15">
    <source>
        <dbReference type="Proteomes" id="UP000824124"/>
    </source>
</evidence>
<evidence type="ECO:0000256" key="6">
    <source>
        <dbReference type="ARBA" id="ARBA00022967"/>
    </source>
</evidence>
<evidence type="ECO:0000256" key="5">
    <source>
        <dbReference type="ARBA" id="ARBA00022737"/>
    </source>
</evidence>
<evidence type="ECO:0000256" key="7">
    <source>
        <dbReference type="ARBA" id="ARBA00023004"/>
    </source>
</evidence>
<dbReference type="PROSITE" id="PS51379">
    <property type="entry name" value="4FE4S_FER_2"/>
    <property type="match status" value="2"/>
</dbReference>
<keyword evidence="2" id="KW-0004">4Fe-4S</keyword>
<evidence type="ECO:0000256" key="2">
    <source>
        <dbReference type="ARBA" id="ARBA00022485"/>
    </source>
</evidence>
<evidence type="ECO:0000256" key="9">
    <source>
        <dbReference type="ARBA" id="ARBA00023027"/>
    </source>
</evidence>
<keyword evidence="9" id="KW-0520">NAD</keyword>
<organism evidence="14 15">
    <name type="scientific">Candidatus Avidehalobacter gallistercoris</name>
    <dbReference type="NCBI Taxonomy" id="2840694"/>
    <lineage>
        <taxon>Bacteria</taxon>
        <taxon>Bacillati</taxon>
        <taxon>Bacillota</taxon>
        <taxon>Clostridia</taxon>
        <taxon>Eubacteriales</taxon>
        <taxon>Peptococcaceae</taxon>
        <taxon>Peptococcaceae incertae sedis</taxon>
        <taxon>Candidatus Avidehalobacter</taxon>
    </lineage>
</organism>
<dbReference type="InterPro" id="IPR017896">
    <property type="entry name" value="4Fe4S_Fe-S-bd"/>
</dbReference>
<sequence length="179" mass="19708">MFGKGILKGLAQTGKQAVSRRLTEKYPEEKPHLPERWRGNTFVLEKDKCINCGLCAISCPNKVIRQKFDKDEDGKKICTEFVMERQYCLFCGLCVEACPKDCLHLTHEFETAVYSSADVPQDLLADNHSNIAISRYGEKMPLPKPVVSPKPVNSTAVAAPLAAKPAAGSEATPEERGKA</sequence>
<dbReference type="Gene3D" id="3.30.70.3270">
    <property type="match status" value="1"/>
</dbReference>
<evidence type="ECO:0000256" key="12">
    <source>
        <dbReference type="SAM" id="MobiDB-lite"/>
    </source>
</evidence>
<dbReference type="GO" id="GO:0016651">
    <property type="term" value="F:oxidoreductase activity, acting on NAD(P)H"/>
    <property type="evidence" value="ECO:0007669"/>
    <property type="project" value="InterPro"/>
</dbReference>
<reference evidence="14" key="1">
    <citation type="submission" date="2020-10" db="EMBL/GenBank/DDBJ databases">
        <authorList>
            <person name="Gilroy R."/>
        </authorList>
    </citation>
    <scope>NUCLEOTIDE SEQUENCE</scope>
    <source>
        <strain evidence="14">2830</strain>
    </source>
</reference>
<dbReference type="Proteomes" id="UP000824124">
    <property type="component" value="Unassembled WGS sequence"/>
</dbReference>
<evidence type="ECO:0000313" key="14">
    <source>
        <dbReference type="EMBL" id="HIU10331.1"/>
    </source>
</evidence>
<feature type="compositionally biased region" description="Low complexity" evidence="12">
    <location>
        <begin position="160"/>
        <end position="171"/>
    </location>
</feature>
<keyword evidence="4" id="KW-0479">Metal-binding</keyword>
<evidence type="ECO:0000256" key="3">
    <source>
        <dbReference type="ARBA" id="ARBA00022719"/>
    </source>
</evidence>
<feature type="region of interest" description="Disordered" evidence="12">
    <location>
        <begin position="160"/>
        <end position="179"/>
    </location>
</feature>
<feature type="domain" description="4Fe-4S ferredoxin-type" evidence="13">
    <location>
        <begin position="79"/>
        <end position="108"/>
    </location>
</feature>